<keyword evidence="2 9" id="KW-0328">Glycosyltransferase</keyword>
<name>A0ABM9MRW1_9LACO</name>
<organism evidence="9 10">
    <name type="scientific">Fructobacillus evanidus</name>
    <dbReference type="NCBI Taxonomy" id="3064281"/>
    <lineage>
        <taxon>Bacteria</taxon>
        <taxon>Bacillati</taxon>
        <taxon>Bacillota</taxon>
        <taxon>Bacilli</taxon>
        <taxon>Lactobacillales</taxon>
        <taxon>Lactobacillaceae</taxon>
        <taxon>Fructobacillus</taxon>
    </lineage>
</organism>
<evidence type="ECO:0000313" key="9">
    <source>
        <dbReference type="EMBL" id="CAK1235455.1"/>
    </source>
</evidence>
<dbReference type="SUPFAM" id="SSF53448">
    <property type="entry name" value="Nucleotide-diphospho-sugar transferases"/>
    <property type="match status" value="1"/>
</dbReference>
<comment type="caution">
    <text evidence="9">The sequence shown here is derived from an EMBL/GenBank/DDBJ whole genome shotgun (WGS) entry which is preliminary data.</text>
</comment>
<keyword evidence="4 7" id="KW-0812">Transmembrane</keyword>
<keyword evidence="6 7" id="KW-0472">Membrane</keyword>
<comment type="subcellular location">
    <subcellularLocation>
        <location evidence="1">Membrane</location>
        <topology evidence="1">Multi-pass membrane protein</topology>
    </subcellularLocation>
</comment>
<reference evidence="9 10" key="1">
    <citation type="submission" date="2023-10" db="EMBL/GenBank/DDBJ databases">
        <authorList>
            <person name="Botero Cardona J."/>
        </authorList>
    </citation>
    <scope>NUCLEOTIDE SEQUENCE [LARGE SCALE GENOMIC DNA]</scope>
    <source>
        <strain evidence="9 10">R-55214</strain>
    </source>
</reference>
<protein>
    <submittedName>
        <fullName evidence="9">Catalytic subunit of cellulose synthase and poly-beta-1</fullName>
        <ecNumber evidence="9">2.4.1.12</ecNumber>
    </submittedName>
</protein>
<dbReference type="RefSeq" id="WP_338343696.1">
    <property type="nucleotide sequence ID" value="NZ_CAUZLH010000004.1"/>
</dbReference>
<evidence type="ECO:0000256" key="6">
    <source>
        <dbReference type="ARBA" id="ARBA00023136"/>
    </source>
</evidence>
<dbReference type="Proteomes" id="UP001314166">
    <property type="component" value="Unassembled WGS sequence"/>
</dbReference>
<evidence type="ECO:0000256" key="7">
    <source>
        <dbReference type="SAM" id="Phobius"/>
    </source>
</evidence>
<feature type="transmembrane region" description="Helical" evidence="7">
    <location>
        <begin position="530"/>
        <end position="548"/>
    </location>
</feature>
<feature type="transmembrane region" description="Helical" evidence="7">
    <location>
        <begin position="27"/>
        <end position="48"/>
    </location>
</feature>
<gene>
    <name evidence="9" type="ORF">R55214_HHFBAMCI_00560</name>
</gene>
<dbReference type="PANTHER" id="PTHR43867:SF2">
    <property type="entry name" value="CELLULOSE SYNTHASE CATALYTIC SUBUNIT A [UDP-FORMING]"/>
    <property type="match status" value="1"/>
</dbReference>
<proteinExistence type="predicted"/>
<evidence type="ECO:0000256" key="4">
    <source>
        <dbReference type="ARBA" id="ARBA00022692"/>
    </source>
</evidence>
<dbReference type="InterPro" id="IPR029044">
    <property type="entry name" value="Nucleotide-diphossugar_trans"/>
</dbReference>
<dbReference type="Gene3D" id="3.90.550.10">
    <property type="entry name" value="Spore Coat Polysaccharide Biosynthesis Protein SpsA, Chain A"/>
    <property type="match status" value="1"/>
</dbReference>
<feature type="domain" description="Glycosyltransferase 2-like" evidence="8">
    <location>
        <begin position="201"/>
        <end position="436"/>
    </location>
</feature>
<evidence type="ECO:0000313" key="10">
    <source>
        <dbReference type="Proteomes" id="UP001314166"/>
    </source>
</evidence>
<keyword evidence="10" id="KW-1185">Reference proteome</keyword>
<dbReference type="GO" id="GO:0016760">
    <property type="term" value="F:cellulose synthase (UDP-forming) activity"/>
    <property type="evidence" value="ECO:0007669"/>
    <property type="project" value="UniProtKB-EC"/>
</dbReference>
<dbReference type="EMBL" id="CAUZMB010000003">
    <property type="protein sequence ID" value="CAK1235455.1"/>
    <property type="molecule type" value="Genomic_DNA"/>
</dbReference>
<keyword evidence="3 9" id="KW-0808">Transferase</keyword>
<evidence type="ECO:0000256" key="1">
    <source>
        <dbReference type="ARBA" id="ARBA00004141"/>
    </source>
</evidence>
<feature type="transmembrane region" description="Helical" evidence="7">
    <location>
        <begin position="68"/>
        <end position="91"/>
    </location>
</feature>
<evidence type="ECO:0000256" key="5">
    <source>
        <dbReference type="ARBA" id="ARBA00022989"/>
    </source>
</evidence>
<keyword evidence="5 7" id="KW-1133">Transmembrane helix</keyword>
<evidence type="ECO:0000256" key="3">
    <source>
        <dbReference type="ARBA" id="ARBA00022679"/>
    </source>
</evidence>
<feature type="transmembrane region" description="Helical" evidence="7">
    <location>
        <begin position="505"/>
        <end position="524"/>
    </location>
</feature>
<accession>A0ABM9MRW1</accession>
<dbReference type="EC" id="2.4.1.12" evidence="9"/>
<evidence type="ECO:0000256" key="2">
    <source>
        <dbReference type="ARBA" id="ARBA00022676"/>
    </source>
</evidence>
<dbReference type="PANTHER" id="PTHR43867">
    <property type="entry name" value="CELLULOSE SYNTHASE CATALYTIC SUBUNIT A [UDP-FORMING]"/>
    <property type="match status" value="1"/>
</dbReference>
<feature type="transmembrane region" description="Helical" evidence="7">
    <location>
        <begin position="464"/>
        <end position="485"/>
    </location>
</feature>
<dbReference type="InterPro" id="IPR001173">
    <property type="entry name" value="Glyco_trans_2-like"/>
</dbReference>
<dbReference type="InterPro" id="IPR050321">
    <property type="entry name" value="Glycosyltr_2/OpgH_subfam"/>
</dbReference>
<dbReference type="Pfam" id="PF13632">
    <property type="entry name" value="Glyco_trans_2_3"/>
    <property type="match status" value="1"/>
</dbReference>
<evidence type="ECO:0000259" key="8">
    <source>
        <dbReference type="Pfam" id="PF13632"/>
    </source>
</evidence>
<sequence length="582" mass="66830">MRKASLQGNTKILSSVWKYQNKRSKPYTYKMILSIWIITMVIFEYFTFRYGVLPTYYAGHPYYSMLIILNQLFVGIFFYFGILHFVFPVVYQREKQDVIAYENNVLSTALQDNFYPKVLLLYTTYNDFLPYAADQCFQQTYTNCQSVILDNSTDNYYINKVRRYVQLHSNVQLIHDVNNRYAKAGNLNHFLCHELHDDYDYFVILDADELLEKEFVEKTLKFFQFAQQHEQRQLGIVQANHISGQNLNEFQSLFSSSGNSFWPVQNTVRSMFSGTLSKDNNGEVIQVSKGDCVDIELGHGTIVSKECFEAVGQIPQAVAEDLCFSVEALFKGFNIQFVHQIYGNEAFPINQAALMTRSAKFSSANFEFMKLYGKKIWQTKVLSKTQKLDLLSFVLSDILFALEYLSLTLSSIVFPLAHVHTGMQTFFLIPTLIVYFSQSIADGWFQKLSGWTLWKVIKYECLAAFLYGGMYYITVKAAFLSLFGVSAKFRTTPKKHNKITFLDAFKANFSGIIFSLSTIIIVLFCSGSSWILLSFVPGVIGFLVYSLANKSTYSNRKAHVIIENGNYNALTSLQGEIVPWDI</sequence>